<dbReference type="InterPro" id="IPR036736">
    <property type="entry name" value="ACP-like_sf"/>
</dbReference>
<dbReference type="SUPFAM" id="SSF47336">
    <property type="entry name" value="ACP-like"/>
    <property type="match status" value="1"/>
</dbReference>
<name>A0A3A9ZFV5_9ACTN</name>
<dbReference type="Pfam" id="PF00550">
    <property type="entry name" value="PP-binding"/>
    <property type="match status" value="1"/>
</dbReference>
<evidence type="ECO:0000313" key="2">
    <source>
        <dbReference type="EMBL" id="RKN47025.1"/>
    </source>
</evidence>
<comment type="caution">
    <text evidence="2">The sequence shown here is derived from an EMBL/GenBank/DDBJ whole genome shotgun (WGS) entry which is preliminary data.</text>
</comment>
<keyword evidence="3" id="KW-1185">Reference proteome</keyword>
<accession>A0A3A9ZFV5</accession>
<reference evidence="2 3" key="1">
    <citation type="journal article" date="2014" name="Int. J. Syst. Evol. Microbiol.">
        <title>Streptomyces hoynatensis sp. nov., isolated from deep marine sediment.</title>
        <authorList>
            <person name="Veyisoglu A."/>
            <person name="Sahin N."/>
        </authorList>
    </citation>
    <scope>NUCLEOTIDE SEQUENCE [LARGE SCALE GENOMIC DNA]</scope>
    <source>
        <strain evidence="2 3">KCTC 29097</strain>
    </source>
</reference>
<dbReference type="Proteomes" id="UP000272474">
    <property type="component" value="Unassembled WGS sequence"/>
</dbReference>
<dbReference type="InterPro" id="IPR009081">
    <property type="entry name" value="PP-bd_ACP"/>
</dbReference>
<dbReference type="OrthoDB" id="3192863at2"/>
<proteinExistence type="predicted"/>
<feature type="domain" description="Carrier" evidence="1">
    <location>
        <begin position="3"/>
        <end position="80"/>
    </location>
</feature>
<organism evidence="2 3">
    <name type="scientific">Streptomyces hoynatensis</name>
    <dbReference type="NCBI Taxonomy" id="1141874"/>
    <lineage>
        <taxon>Bacteria</taxon>
        <taxon>Bacillati</taxon>
        <taxon>Actinomycetota</taxon>
        <taxon>Actinomycetes</taxon>
        <taxon>Kitasatosporales</taxon>
        <taxon>Streptomycetaceae</taxon>
        <taxon>Streptomyces</taxon>
    </lineage>
</organism>
<dbReference type="EMBL" id="RBAL01000001">
    <property type="protein sequence ID" value="RKN47025.1"/>
    <property type="molecule type" value="Genomic_DNA"/>
</dbReference>
<evidence type="ECO:0000313" key="3">
    <source>
        <dbReference type="Proteomes" id="UP000272474"/>
    </source>
</evidence>
<dbReference type="AlphaFoldDB" id="A0A3A9ZFV5"/>
<protein>
    <submittedName>
        <fullName evidence="2">Acyl carrier protein</fullName>
    </submittedName>
</protein>
<evidence type="ECO:0000259" key="1">
    <source>
        <dbReference type="PROSITE" id="PS50075"/>
    </source>
</evidence>
<dbReference type="Gene3D" id="1.10.1200.10">
    <property type="entry name" value="ACP-like"/>
    <property type="match status" value="1"/>
</dbReference>
<gene>
    <name evidence="2" type="ORF">D7294_02245</name>
</gene>
<sequence length="88" mass="9377">MSADAGEIEQFITRVLVDAFDAEEDGLGVDTTLRQLSIDSLGGVELSLALKKEYGVSFVAGEIQVDFSVTDIAELVRSKQRELGAVGS</sequence>
<dbReference type="PROSITE" id="PS50075">
    <property type="entry name" value="CARRIER"/>
    <property type="match status" value="1"/>
</dbReference>
<dbReference type="RefSeq" id="WP_120674782.1">
    <property type="nucleotide sequence ID" value="NZ_RBAL01000001.1"/>
</dbReference>